<dbReference type="InterPro" id="IPR002539">
    <property type="entry name" value="MaoC-like_dom"/>
</dbReference>
<protein>
    <submittedName>
        <fullName evidence="4">MaoC family dehydratase</fullName>
    </submittedName>
</protein>
<dbReference type="EMBL" id="JBHTEY010000004">
    <property type="protein sequence ID" value="MFC7617727.1"/>
    <property type="molecule type" value="Genomic_DNA"/>
</dbReference>
<comment type="caution">
    <text evidence="4">The sequence shown here is derived from an EMBL/GenBank/DDBJ whole genome shotgun (WGS) entry which is preliminary data.</text>
</comment>
<dbReference type="Gene3D" id="3.10.129.10">
    <property type="entry name" value="Hotdog Thioesterase"/>
    <property type="match status" value="1"/>
</dbReference>
<gene>
    <name evidence="4" type="ORF">ACFQV2_34320</name>
</gene>
<evidence type="ECO:0000256" key="2">
    <source>
        <dbReference type="SAM" id="MobiDB-lite"/>
    </source>
</evidence>
<dbReference type="CDD" id="cd03450">
    <property type="entry name" value="NodN"/>
    <property type="match status" value="1"/>
</dbReference>
<evidence type="ECO:0000256" key="1">
    <source>
        <dbReference type="ARBA" id="ARBA00005254"/>
    </source>
</evidence>
<dbReference type="SUPFAM" id="SSF54637">
    <property type="entry name" value="Thioesterase/thiol ester dehydrase-isomerase"/>
    <property type="match status" value="1"/>
</dbReference>
<evidence type="ECO:0000313" key="4">
    <source>
        <dbReference type="EMBL" id="MFC7617727.1"/>
    </source>
</evidence>
<keyword evidence="5" id="KW-1185">Reference proteome</keyword>
<accession>A0ABW2TV33</accession>
<name>A0ABW2TV33_9PSEU</name>
<dbReference type="InterPro" id="IPR029069">
    <property type="entry name" value="HotDog_dom_sf"/>
</dbReference>
<reference evidence="5" key="1">
    <citation type="journal article" date="2019" name="Int. J. Syst. Evol. Microbiol.">
        <title>The Global Catalogue of Microorganisms (GCM) 10K type strain sequencing project: providing services to taxonomists for standard genome sequencing and annotation.</title>
        <authorList>
            <consortium name="The Broad Institute Genomics Platform"/>
            <consortium name="The Broad Institute Genome Sequencing Center for Infectious Disease"/>
            <person name="Wu L."/>
            <person name="Ma J."/>
        </authorList>
    </citation>
    <scope>NUCLEOTIDE SEQUENCE [LARGE SCALE GENOMIC DNA]</scope>
    <source>
        <strain evidence="5">JCM 17695</strain>
    </source>
</reference>
<feature type="region of interest" description="Disordered" evidence="2">
    <location>
        <begin position="107"/>
        <end position="142"/>
    </location>
</feature>
<proteinExistence type="inferred from homology"/>
<dbReference type="Proteomes" id="UP001596512">
    <property type="component" value="Unassembled WGS sequence"/>
</dbReference>
<organism evidence="4 5">
    <name type="scientific">Actinokineospora soli</name>
    <dbReference type="NCBI Taxonomy" id="1048753"/>
    <lineage>
        <taxon>Bacteria</taxon>
        <taxon>Bacillati</taxon>
        <taxon>Actinomycetota</taxon>
        <taxon>Actinomycetes</taxon>
        <taxon>Pseudonocardiales</taxon>
        <taxon>Pseudonocardiaceae</taxon>
        <taxon>Actinokineospora</taxon>
    </lineage>
</organism>
<dbReference type="PANTHER" id="PTHR42993">
    <property type="entry name" value="MAOC-LIKE DEHYDRATASE DOMAIN-CONTAINING PROTEIN"/>
    <property type="match status" value="1"/>
</dbReference>
<comment type="similarity">
    <text evidence="1">Belongs to the enoyl-CoA hydratase/isomerase family.</text>
</comment>
<feature type="domain" description="MaoC-like" evidence="3">
    <location>
        <begin position="12"/>
        <end position="115"/>
    </location>
</feature>
<sequence length="142" mass="15361">MSIPLSELEAHEGADIGVSDWYPLTQDHVNRFADATRDHQWIHVDPERAAAGPFGGPIAHGMLTLSLLPAMVTDTFTVDGADMVINKGFDKVRLGKPVPVGSRVRGAMKLTGVRPRPRATPRSPSACRSRSRAPRARCSPPT</sequence>
<evidence type="ECO:0000313" key="5">
    <source>
        <dbReference type="Proteomes" id="UP001596512"/>
    </source>
</evidence>
<evidence type="ECO:0000259" key="3">
    <source>
        <dbReference type="Pfam" id="PF01575"/>
    </source>
</evidence>
<dbReference type="Pfam" id="PF01575">
    <property type="entry name" value="MaoC_dehydratas"/>
    <property type="match status" value="1"/>
</dbReference>
<dbReference type="PANTHER" id="PTHR42993:SF1">
    <property type="entry name" value="MAOC-LIKE DEHYDRATASE DOMAIN-CONTAINING PROTEIN"/>
    <property type="match status" value="1"/>
</dbReference>
<dbReference type="InterPro" id="IPR039375">
    <property type="entry name" value="NodN-like"/>
</dbReference>